<dbReference type="STRING" id="224013.ACX27_11420"/>
<gene>
    <name evidence="1" type="ORF">ACX27_11420</name>
</gene>
<organism evidence="1 2">
    <name type="scientific">Nostoc piscinale CENA21</name>
    <dbReference type="NCBI Taxonomy" id="224013"/>
    <lineage>
        <taxon>Bacteria</taxon>
        <taxon>Bacillati</taxon>
        <taxon>Cyanobacteriota</taxon>
        <taxon>Cyanophyceae</taxon>
        <taxon>Nostocales</taxon>
        <taxon>Nostocaceae</taxon>
        <taxon>Nostoc</taxon>
    </lineage>
</organism>
<dbReference type="KEGG" id="npz:ACX27_11420"/>
<dbReference type="EMBL" id="CP012036">
    <property type="protein sequence ID" value="ALF53314.1"/>
    <property type="molecule type" value="Genomic_DNA"/>
</dbReference>
<name>A0A0M4TVZ8_9NOSO</name>
<keyword evidence="2" id="KW-1185">Reference proteome</keyword>
<dbReference type="Proteomes" id="UP000062645">
    <property type="component" value="Chromosome"/>
</dbReference>
<dbReference type="OrthoDB" id="518169at2"/>
<dbReference type="RefSeq" id="WP_062292237.1">
    <property type="nucleotide sequence ID" value="NZ_CP012036.1"/>
</dbReference>
<reference evidence="1 2" key="2">
    <citation type="journal article" date="2016" name="Genome Announc.">
        <title>Draft Genome Sequence of the N2-Fixing Cyanobacterium Nostoc piscinale CENA21, Isolated from the Brazilian Amazon Floodplain.</title>
        <authorList>
            <person name="Leao T."/>
            <person name="Guimaraes P.I."/>
            <person name="de Melo A.G."/>
            <person name="Ramos R.T."/>
            <person name="Leao P.N."/>
            <person name="Silva A."/>
            <person name="Fiore M.F."/>
            <person name="Schneider M.P."/>
        </authorList>
    </citation>
    <scope>NUCLEOTIDE SEQUENCE [LARGE SCALE GENOMIC DNA]</scope>
    <source>
        <strain evidence="1 2">CENA21</strain>
    </source>
</reference>
<dbReference type="PATRIC" id="fig|224013.5.peg.2760"/>
<dbReference type="AlphaFoldDB" id="A0A0M4TVZ8"/>
<accession>A0A0M4TVZ8</accession>
<proteinExistence type="predicted"/>
<sequence length="141" mass="16094">MPNQSETASYEGQLDKFAQALATARKMQQDWLTYGLDFVHIYVEDVDGDWLETWEYDEILGNQLLDAVKEFLVSDDILAVQVRQQLGEKSLFDFAVNLAACERIAEEGERLSAVVNLLADDNVHNLDVENLAAHLVERFFR</sequence>
<protein>
    <submittedName>
        <fullName evidence="1">Uncharacterized protein</fullName>
    </submittedName>
</protein>
<evidence type="ECO:0000313" key="2">
    <source>
        <dbReference type="Proteomes" id="UP000062645"/>
    </source>
</evidence>
<reference evidence="2" key="1">
    <citation type="submission" date="2015-07" db="EMBL/GenBank/DDBJ databases">
        <title>Genome Of Nitrogen-Fixing Cyanobacterium Nostoc piscinale CENA21 From Solimoes/Amazon River Floodplain Sediments And Comparative Genomics To Uncover Biosynthetic Natural Products Potential.</title>
        <authorList>
            <person name="Leao T.F."/>
            <person name="Leao P.N."/>
            <person name="Guimaraes P.I."/>
            <person name="de Melo A.G.C."/>
            <person name="Ramos R.T.J."/>
            <person name="Silva A."/>
            <person name="Fiore M.F."/>
            <person name="Schneider M.P.C."/>
        </authorList>
    </citation>
    <scope>NUCLEOTIDE SEQUENCE [LARGE SCALE GENOMIC DNA]</scope>
    <source>
        <strain evidence="2">CENA21</strain>
    </source>
</reference>
<evidence type="ECO:0000313" key="1">
    <source>
        <dbReference type="EMBL" id="ALF53314.1"/>
    </source>
</evidence>